<comment type="caution">
    <text evidence="1">The sequence shown here is derived from an EMBL/GenBank/DDBJ whole genome shotgun (WGS) entry which is preliminary data.</text>
</comment>
<keyword evidence="2" id="KW-1185">Reference proteome</keyword>
<dbReference type="Proteomes" id="UP001177021">
    <property type="component" value="Unassembled WGS sequence"/>
</dbReference>
<evidence type="ECO:0000313" key="1">
    <source>
        <dbReference type="EMBL" id="CAJ2669892.1"/>
    </source>
</evidence>
<protein>
    <submittedName>
        <fullName evidence="1">Uncharacterized protein</fullName>
    </submittedName>
</protein>
<name>A0ACB0LK37_TRIPR</name>
<accession>A0ACB0LK37</accession>
<reference evidence="1" key="1">
    <citation type="submission" date="2023-10" db="EMBL/GenBank/DDBJ databases">
        <authorList>
            <person name="Rodriguez Cubillos JULIANA M."/>
            <person name="De Vega J."/>
        </authorList>
    </citation>
    <scope>NUCLEOTIDE SEQUENCE</scope>
</reference>
<gene>
    <name evidence="1" type="ORF">MILVUS5_LOCUS34018</name>
</gene>
<dbReference type="EMBL" id="CASHSV030000615">
    <property type="protein sequence ID" value="CAJ2669892.1"/>
    <property type="molecule type" value="Genomic_DNA"/>
</dbReference>
<evidence type="ECO:0000313" key="2">
    <source>
        <dbReference type="Proteomes" id="UP001177021"/>
    </source>
</evidence>
<sequence>MNYGIKYSGFPAVLEGYSDANWISDSDETKSTSGYVFTLGGGAIAWRSVKQSIIARSTMESEFIALELAGSEAEWLRNLLASIPLGITPTPSVSMHCDCQSAIAVAKNKSFNGKNRHIQLRHNVVKQLLKDGIISIDYVKSEVNLADPLTKPLGRKIICDTSRGMGLKPIEINK</sequence>
<proteinExistence type="predicted"/>
<organism evidence="1 2">
    <name type="scientific">Trifolium pratense</name>
    <name type="common">Red clover</name>
    <dbReference type="NCBI Taxonomy" id="57577"/>
    <lineage>
        <taxon>Eukaryota</taxon>
        <taxon>Viridiplantae</taxon>
        <taxon>Streptophyta</taxon>
        <taxon>Embryophyta</taxon>
        <taxon>Tracheophyta</taxon>
        <taxon>Spermatophyta</taxon>
        <taxon>Magnoliopsida</taxon>
        <taxon>eudicotyledons</taxon>
        <taxon>Gunneridae</taxon>
        <taxon>Pentapetalae</taxon>
        <taxon>rosids</taxon>
        <taxon>fabids</taxon>
        <taxon>Fabales</taxon>
        <taxon>Fabaceae</taxon>
        <taxon>Papilionoideae</taxon>
        <taxon>50 kb inversion clade</taxon>
        <taxon>NPAAA clade</taxon>
        <taxon>Hologalegina</taxon>
        <taxon>IRL clade</taxon>
        <taxon>Trifolieae</taxon>
        <taxon>Trifolium</taxon>
    </lineage>
</organism>